<dbReference type="PANTHER" id="PTHR38445:SF7">
    <property type="entry name" value="GNTR-FAMILY TRANSCRIPTIONAL REGULATOR"/>
    <property type="match status" value="1"/>
</dbReference>
<evidence type="ECO:0000256" key="1">
    <source>
        <dbReference type="ARBA" id="ARBA00023015"/>
    </source>
</evidence>
<reference evidence="5" key="1">
    <citation type="submission" date="2020-05" db="EMBL/GenBank/DDBJ databases">
        <authorList>
            <person name="Chiriac C."/>
            <person name="Salcher M."/>
            <person name="Ghai R."/>
            <person name="Kavagutti S V."/>
        </authorList>
    </citation>
    <scope>NUCLEOTIDE SEQUENCE</scope>
</reference>
<proteinExistence type="predicted"/>
<feature type="domain" description="HTH gntR-type" evidence="4">
    <location>
        <begin position="11"/>
        <end position="79"/>
    </location>
</feature>
<dbReference type="EMBL" id="CAEZYQ010000051">
    <property type="protein sequence ID" value="CAB4771776.1"/>
    <property type="molecule type" value="Genomic_DNA"/>
</dbReference>
<protein>
    <submittedName>
        <fullName evidence="5">Unannotated protein</fullName>
    </submittedName>
</protein>
<evidence type="ECO:0000256" key="3">
    <source>
        <dbReference type="ARBA" id="ARBA00023163"/>
    </source>
</evidence>
<keyword evidence="1" id="KW-0805">Transcription regulation</keyword>
<dbReference type="InterPro" id="IPR036388">
    <property type="entry name" value="WH-like_DNA-bd_sf"/>
</dbReference>
<dbReference type="SMART" id="SM00345">
    <property type="entry name" value="HTH_GNTR"/>
    <property type="match status" value="1"/>
</dbReference>
<dbReference type="InterPro" id="IPR000524">
    <property type="entry name" value="Tscrpt_reg_HTH_GntR"/>
</dbReference>
<organism evidence="5">
    <name type="scientific">freshwater metagenome</name>
    <dbReference type="NCBI Taxonomy" id="449393"/>
    <lineage>
        <taxon>unclassified sequences</taxon>
        <taxon>metagenomes</taxon>
        <taxon>ecological metagenomes</taxon>
    </lineage>
</organism>
<keyword evidence="3" id="KW-0804">Transcription</keyword>
<evidence type="ECO:0000256" key="2">
    <source>
        <dbReference type="ARBA" id="ARBA00023125"/>
    </source>
</evidence>
<dbReference type="PANTHER" id="PTHR38445">
    <property type="entry name" value="HTH-TYPE TRANSCRIPTIONAL REPRESSOR YTRA"/>
    <property type="match status" value="1"/>
</dbReference>
<gene>
    <name evidence="5" type="ORF">UFOPK2761_03434</name>
</gene>
<accession>A0A6J6VJT7</accession>
<evidence type="ECO:0000313" key="5">
    <source>
        <dbReference type="EMBL" id="CAB4771776.1"/>
    </source>
</evidence>
<keyword evidence="2" id="KW-0238">DNA-binding</keyword>
<dbReference type="InterPro" id="IPR036390">
    <property type="entry name" value="WH_DNA-bd_sf"/>
</dbReference>
<evidence type="ECO:0000259" key="4">
    <source>
        <dbReference type="PROSITE" id="PS50949"/>
    </source>
</evidence>
<dbReference type="Pfam" id="PF00392">
    <property type="entry name" value="GntR"/>
    <property type="match status" value="1"/>
</dbReference>
<dbReference type="SUPFAM" id="SSF46785">
    <property type="entry name" value="Winged helix' DNA-binding domain"/>
    <property type="match status" value="1"/>
</dbReference>
<dbReference type="GO" id="GO:0003677">
    <property type="term" value="F:DNA binding"/>
    <property type="evidence" value="ECO:0007669"/>
    <property type="project" value="UniProtKB-KW"/>
</dbReference>
<name>A0A6J6VJT7_9ZZZZ</name>
<dbReference type="PROSITE" id="PS50949">
    <property type="entry name" value="HTH_GNTR"/>
    <property type="match status" value="1"/>
</dbReference>
<dbReference type="GO" id="GO:0003700">
    <property type="term" value="F:DNA-binding transcription factor activity"/>
    <property type="evidence" value="ECO:0007669"/>
    <property type="project" value="InterPro"/>
</dbReference>
<dbReference type="Gene3D" id="1.10.10.10">
    <property type="entry name" value="Winged helix-like DNA-binding domain superfamily/Winged helix DNA-binding domain"/>
    <property type="match status" value="1"/>
</dbReference>
<sequence>MKWTIDHSSPQRLQDQVAASIVRGLNTGELAVDEQLPPAAELAAALSVDRNTVLAGYRQLRDAGVLEFRRGRGARIAATAKPNDLAPVRDAVRETIDLAKRYGLGTSDVINLIKELS</sequence>
<dbReference type="AlphaFoldDB" id="A0A6J6VJT7"/>